<evidence type="ECO:0000256" key="2">
    <source>
        <dbReference type="ARBA" id="ARBA00009477"/>
    </source>
</evidence>
<dbReference type="GO" id="GO:0022857">
    <property type="term" value="F:transmembrane transporter activity"/>
    <property type="evidence" value="ECO:0007669"/>
    <property type="project" value="InterPro"/>
</dbReference>
<evidence type="ECO:0000256" key="1">
    <source>
        <dbReference type="ARBA" id="ARBA00004196"/>
    </source>
</evidence>
<proteinExistence type="inferred from homology"/>
<feature type="domain" description="Multidrug resistance protein MdtA-like barrel-sandwich hybrid" evidence="5">
    <location>
        <begin position="61"/>
        <end position="192"/>
    </location>
</feature>
<evidence type="ECO:0000259" key="7">
    <source>
        <dbReference type="Pfam" id="PF25967"/>
    </source>
</evidence>
<dbReference type="NCBIfam" id="TIGR01730">
    <property type="entry name" value="RND_mfp"/>
    <property type="match status" value="1"/>
</dbReference>
<organism evidence="8 9">
    <name type="scientific">Shimia litoralis</name>
    <dbReference type="NCBI Taxonomy" id="420403"/>
    <lineage>
        <taxon>Bacteria</taxon>
        <taxon>Pseudomonadati</taxon>
        <taxon>Pseudomonadota</taxon>
        <taxon>Alphaproteobacteria</taxon>
        <taxon>Rhodobacterales</taxon>
        <taxon>Roseobacteraceae</taxon>
    </lineage>
</organism>
<dbReference type="InterPro" id="IPR058625">
    <property type="entry name" value="MdtA-like_BSH"/>
</dbReference>
<feature type="signal peptide" evidence="4">
    <location>
        <begin position="1"/>
        <end position="27"/>
    </location>
</feature>
<dbReference type="GO" id="GO:0030313">
    <property type="term" value="C:cell envelope"/>
    <property type="evidence" value="ECO:0007669"/>
    <property type="project" value="UniProtKB-SubCell"/>
</dbReference>
<evidence type="ECO:0000256" key="4">
    <source>
        <dbReference type="SAM" id="SignalP"/>
    </source>
</evidence>
<evidence type="ECO:0000259" key="6">
    <source>
        <dbReference type="Pfam" id="PF25944"/>
    </source>
</evidence>
<dbReference type="RefSeq" id="WP_138016545.1">
    <property type="nucleotide sequence ID" value="NZ_SULI01000013.1"/>
</dbReference>
<dbReference type="PANTHER" id="PTHR30158:SF3">
    <property type="entry name" value="MULTIDRUG EFFLUX PUMP SUBUNIT ACRA-RELATED"/>
    <property type="match status" value="1"/>
</dbReference>
<dbReference type="FunFam" id="2.40.420.20:FF:000001">
    <property type="entry name" value="Efflux RND transporter periplasmic adaptor subunit"/>
    <property type="match status" value="1"/>
</dbReference>
<evidence type="ECO:0000259" key="5">
    <source>
        <dbReference type="Pfam" id="PF25917"/>
    </source>
</evidence>
<dbReference type="GO" id="GO:0005886">
    <property type="term" value="C:plasma membrane"/>
    <property type="evidence" value="ECO:0007669"/>
    <property type="project" value="TreeGrafter"/>
</dbReference>
<dbReference type="InterPro" id="IPR006143">
    <property type="entry name" value="RND_pump_MFP"/>
</dbReference>
<gene>
    <name evidence="8" type="ORF">FAP39_11475</name>
</gene>
<keyword evidence="4" id="KW-0732">Signal</keyword>
<dbReference type="InterPro" id="IPR058627">
    <property type="entry name" value="MdtA-like_C"/>
</dbReference>
<keyword evidence="9" id="KW-1185">Reference proteome</keyword>
<dbReference type="InterPro" id="IPR058626">
    <property type="entry name" value="MdtA-like_b-barrel"/>
</dbReference>
<dbReference type="EMBL" id="SULI01000013">
    <property type="protein sequence ID" value="TKZ19361.1"/>
    <property type="molecule type" value="Genomic_DNA"/>
</dbReference>
<dbReference type="AlphaFoldDB" id="A0A4V6F1H6"/>
<dbReference type="Pfam" id="PF25944">
    <property type="entry name" value="Beta-barrel_RND"/>
    <property type="match status" value="1"/>
</dbReference>
<dbReference type="SUPFAM" id="SSF111369">
    <property type="entry name" value="HlyD-like secretion proteins"/>
    <property type="match status" value="1"/>
</dbReference>
<evidence type="ECO:0000313" key="8">
    <source>
        <dbReference type="EMBL" id="TKZ19361.1"/>
    </source>
</evidence>
<dbReference type="Gene3D" id="1.10.287.470">
    <property type="entry name" value="Helix hairpin bin"/>
    <property type="match status" value="1"/>
</dbReference>
<sequence length="380" mass="40861">MRISVQKPLKTIAFGAALAALGGMSSAQDTPAAPKVSIAAAYTDELIDQVTFIGRGEAIDKVNIVARVSGFVEEITVHDGDEVKKDDVLFRIEADTYVANLAARKADMAQSEANLKLSEVELERKEELYRRQAGTEADRDIALANNQVAQAQLQIAAAAIQLAELDVGYTTVHAPFDGRVGRTSVSVGELVGPSSEPLITLIRTAPIYVEFSLTEKQLISVMESFEADVGEVANNPKAPDVFVILPNGTELEESGNVTFVDNQVDPTTGTITLRAEFANTRGLIVDGSFLTVRIEDTEPREALMIPQAAVQRDQRGDFVLVVGSEQTVEQRYVTLGRQVEIAVVVEDGLREGESVIVEGLQRVRPGVAVDAILAGSGEEQ</sequence>
<dbReference type="OrthoDB" id="7811737at2"/>
<feature type="domain" description="Multidrug resistance protein MdtA-like C-terminal permuted SH3" evidence="7">
    <location>
        <begin position="302"/>
        <end position="362"/>
    </location>
</feature>
<comment type="caution">
    <text evidence="8">The sequence shown here is derived from an EMBL/GenBank/DDBJ whole genome shotgun (WGS) entry which is preliminary data.</text>
</comment>
<comment type="similarity">
    <text evidence="2">Belongs to the membrane fusion protein (MFP) (TC 8.A.1) family.</text>
</comment>
<dbReference type="Pfam" id="PF25917">
    <property type="entry name" value="BSH_RND"/>
    <property type="match status" value="1"/>
</dbReference>
<evidence type="ECO:0000313" key="9">
    <source>
        <dbReference type="Proteomes" id="UP000306575"/>
    </source>
</evidence>
<name>A0A4V6F1H6_9RHOB</name>
<dbReference type="Proteomes" id="UP000306575">
    <property type="component" value="Unassembled WGS sequence"/>
</dbReference>
<comment type="subcellular location">
    <subcellularLocation>
        <location evidence="1">Cell envelope</location>
    </subcellularLocation>
</comment>
<dbReference type="Gene3D" id="2.40.50.100">
    <property type="match status" value="1"/>
</dbReference>
<feature type="coiled-coil region" evidence="3">
    <location>
        <begin position="108"/>
        <end position="161"/>
    </location>
</feature>
<protein>
    <submittedName>
        <fullName evidence="8">Efflux RND transporter periplasmic adaptor subunit</fullName>
    </submittedName>
</protein>
<dbReference type="GO" id="GO:0046677">
    <property type="term" value="P:response to antibiotic"/>
    <property type="evidence" value="ECO:0007669"/>
    <property type="project" value="TreeGrafter"/>
</dbReference>
<dbReference type="Gene3D" id="2.40.30.170">
    <property type="match status" value="1"/>
</dbReference>
<dbReference type="Gene3D" id="2.40.420.20">
    <property type="match status" value="1"/>
</dbReference>
<accession>A0A4V6F1H6</accession>
<dbReference type="Pfam" id="PF25967">
    <property type="entry name" value="RND-MFP_C"/>
    <property type="match status" value="1"/>
</dbReference>
<feature type="chain" id="PRO_5020889369" evidence="4">
    <location>
        <begin position="28"/>
        <end position="380"/>
    </location>
</feature>
<keyword evidence="3" id="KW-0175">Coiled coil</keyword>
<evidence type="ECO:0000256" key="3">
    <source>
        <dbReference type="SAM" id="Coils"/>
    </source>
</evidence>
<feature type="domain" description="Multidrug resistance protein MdtA-like beta-barrel" evidence="6">
    <location>
        <begin position="206"/>
        <end position="296"/>
    </location>
</feature>
<dbReference type="PANTHER" id="PTHR30158">
    <property type="entry name" value="ACRA/E-RELATED COMPONENT OF DRUG EFFLUX TRANSPORTER"/>
    <property type="match status" value="1"/>
</dbReference>
<reference evidence="8 9" key="1">
    <citation type="submission" date="2019-04" db="EMBL/GenBank/DDBJ databases">
        <title>Genome sequence of Pelagicola litoralis CL-ES2.</title>
        <authorList>
            <person name="Cao J."/>
        </authorList>
    </citation>
    <scope>NUCLEOTIDE SEQUENCE [LARGE SCALE GENOMIC DNA]</scope>
    <source>
        <strain evidence="8 9">CL-ES2</strain>
    </source>
</reference>